<dbReference type="AlphaFoldDB" id="A0A9P5AAW0"/>
<evidence type="ECO:0000313" key="2">
    <source>
        <dbReference type="Proteomes" id="UP000730481"/>
    </source>
</evidence>
<sequence>MLDDDRTSQLYFPFAPDLGAQPLSLASDPACWTPGLCDPPVRSAAAAAATAPPARHLLDGLGPSIIATLALLSVTVASPSHRVAAPGPGFCPSCTPLLPLPRPDSS</sequence>
<dbReference type="EMBL" id="PVQB02000578">
    <property type="protein sequence ID" value="KAF4335238.1"/>
    <property type="molecule type" value="Genomic_DNA"/>
</dbReference>
<protein>
    <submittedName>
        <fullName evidence="1">Uncharacterized protein</fullName>
    </submittedName>
</protein>
<organism evidence="1 2">
    <name type="scientific">Fusarium beomiforme</name>
    <dbReference type="NCBI Taxonomy" id="44412"/>
    <lineage>
        <taxon>Eukaryota</taxon>
        <taxon>Fungi</taxon>
        <taxon>Dikarya</taxon>
        <taxon>Ascomycota</taxon>
        <taxon>Pezizomycotina</taxon>
        <taxon>Sordariomycetes</taxon>
        <taxon>Hypocreomycetidae</taxon>
        <taxon>Hypocreales</taxon>
        <taxon>Nectriaceae</taxon>
        <taxon>Fusarium</taxon>
        <taxon>Fusarium burgessii species complex</taxon>
    </lineage>
</organism>
<evidence type="ECO:0000313" key="1">
    <source>
        <dbReference type="EMBL" id="KAF4335238.1"/>
    </source>
</evidence>
<proteinExistence type="predicted"/>
<accession>A0A9P5AAW0</accession>
<reference evidence="1" key="1">
    <citation type="journal article" date="2017" name="Mycologia">
        <title>Fusarium algeriense, sp. nov., a novel toxigenic crown rot pathogen of durum wheat from Algeria is nested in the Fusarium burgessii species complex.</title>
        <authorList>
            <person name="Laraba I."/>
            <person name="Keddad A."/>
            <person name="Boureghda H."/>
            <person name="Abdallah N."/>
            <person name="Vaughan M.M."/>
            <person name="Proctor R.H."/>
            <person name="Busman M."/>
            <person name="O'Donnell K."/>
        </authorList>
    </citation>
    <scope>NUCLEOTIDE SEQUENCE</scope>
    <source>
        <strain evidence="1">NRRL 25174</strain>
    </source>
</reference>
<reference evidence="1" key="2">
    <citation type="submission" date="2020-02" db="EMBL/GenBank/DDBJ databases">
        <title>Identification and distribution of gene clusters putatively required for synthesis of sphingolipid metabolism inhibitors in phylogenetically diverse species of the filamentous fungus Fusarium.</title>
        <authorList>
            <person name="Kim H.-S."/>
            <person name="Busman M."/>
            <person name="Brown D.W."/>
            <person name="Divon H."/>
            <person name="Uhlig S."/>
            <person name="Proctor R.H."/>
        </authorList>
    </citation>
    <scope>NUCLEOTIDE SEQUENCE</scope>
    <source>
        <strain evidence="1">NRRL 25174</strain>
    </source>
</reference>
<keyword evidence="2" id="KW-1185">Reference proteome</keyword>
<comment type="caution">
    <text evidence="1">The sequence shown here is derived from an EMBL/GenBank/DDBJ whole genome shotgun (WGS) entry which is preliminary data.</text>
</comment>
<gene>
    <name evidence="1" type="ORF">FBEOM_10888</name>
</gene>
<dbReference type="OrthoDB" id="10573731at2759"/>
<dbReference type="Proteomes" id="UP000730481">
    <property type="component" value="Unassembled WGS sequence"/>
</dbReference>
<name>A0A9P5AAW0_9HYPO</name>